<proteinExistence type="predicted"/>
<feature type="region of interest" description="Disordered" evidence="1">
    <location>
        <begin position="1"/>
        <end position="21"/>
    </location>
</feature>
<dbReference type="InterPro" id="IPR036515">
    <property type="entry name" value="Transposase_17_sf"/>
</dbReference>
<feature type="domain" description="Transposase IS200-like" evidence="2">
    <location>
        <begin position="32"/>
        <end position="131"/>
    </location>
</feature>
<evidence type="ECO:0000313" key="4">
    <source>
        <dbReference type="Proteomes" id="UP000216339"/>
    </source>
</evidence>
<evidence type="ECO:0000256" key="1">
    <source>
        <dbReference type="SAM" id="MobiDB-lite"/>
    </source>
</evidence>
<comment type="caution">
    <text evidence="3">The sequence shown here is derived from an EMBL/GenBank/DDBJ whole genome shotgun (WGS) entry which is preliminary data.</text>
</comment>
<accession>A0A271ITF7</accession>
<evidence type="ECO:0000313" key="3">
    <source>
        <dbReference type="EMBL" id="PAP74208.1"/>
    </source>
</evidence>
<dbReference type="InterPro" id="IPR002686">
    <property type="entry name" value="Transposase_17"/>
</dbReference>
<dbReference type="Pfam" id="PF01797">
    <property type="entry name" value="Y1_Tnp"/>
    <property type="match status" value="1"/>
</dbReference>
<dbReference type="EMBL" id="MQWD01000010">
    <property type="protein sequence ID" value="PAP74208.1"/>
    <property type="molecule type" value="Genomic_DNA"/>
</dbReference>
<dbReference type="Proteomes" id="UP000216339">
    <property type="component" value="Unassembled WGS sequence"/>
</dbReference>
<dbReference type="GO" id="GO:0003677">
    <property type="term" value="F:DNA binding"/>
    <property type="evidence" value="ECO:0007669"/>
    <property type="project" value="InterPro"/>
</dbReference>
<dbReference type="SUPFAM" id="SSF143422">
    <property type="entry name" value="Transposase IS200-like"/>
    <property type="match status" value="1"/>
</dbReference>
<protein>
    <recommendedName>
        <fullName evidence="2">Transposase IS200-like domain-containing protein</fullName>
    </recommendedName>
</protein>
<organism evidence="3 4">
    <name type="scientific">Rubrivirga marina</name>
    <dbReference type="NCBI Taxonomy" id="1196024"/>
    <lineage>
        <taxon>Bacteria</taxon>
        <taxon>Pseudomonadati</taxon>
        <taxon>Rhodothermota</taxon>
        <taxon>Rhodothermia</taxon>
        <taxon>Rhodothermales</taxon>
        <taxon>Rubricoccaceae</taxon>
        <taxon>Rubrivirga</taxon>
    </lineage>
</organism>
<dbReference type="RefSeq" id="WP_095512686.1">
    <property type="nucleotide sequence ID" value="NZ_MQWD01000010.1"/>
</dbReference>
<dbReference type="GO" id="GO:0006313">
    <property type="term" value="P:DNA transposition"/>
    <property type="evidence" value="ECO:0007669"/>
    <property type="project" value="InterPro"/>
</dbReference>
<dbReference type="Gene3D" id="3.30.70.1290">
    <property type="entry name" value="Transposase IS200-like"/>
    <property type="match status" value="1"/>
</dbReference>
<dbReference type="AlphaFoldDB" id="A0A271ITF7"/>
<dbReference type="GO" id="GO:0004803">
    <property type="term" value="F:transposase activity"/>
    <property type="evidence" value="ECO:0007669"/>
    <property type="project" value="InterPro"/>
</dbReference>
<sequence length="147" mass="15939">MPDDTDRDSEDRAPTVWEGPSADYDDDGRALSALTYHVVLVTRRRRRLFEDAALAARVETLLSEGARAAGCAIEACEVGPWWVRLAVRAPVTMSPHVVVTHVRRGAAALKGESESARRLGAVFVRRYLVSTGPVSDADCEAFVAGES</sequence>
<keyword evidence="4" id="KW-1185">Reference proteome</keyword>
<gene>
    <name evidence="3" type="ORF">BSZ37_21340</name>
</gene>
<reference evidence="3 4" key="1">
    <citation type="submission" date="2016-11" db="EMBL/GenBank/DDBJ databases">
        <title>Study of marine rhodopsin-containing bacteria.</title>
        <authorList>
            <person name="Yoshizawa S."/>
            <person name="Kumagai Y."/>
            <person name="Kogure K."/>
        </authorList>
    </citation>
    <scope>NUCLEOTIDE SEQUENCE [LARGE SCALE GENOMIC DNA]</scope>
    <source>
        <strain evidence="3 4">SAORIC-28</strain>
    </source>
</reference>
<dbReference type="OrthoDB" id="9798161at2"/>
<evidence type="ECO:0000259" key="2">
    <source>
        <dbReference type="Pfam" id="PF01797"/>
    </source>
</evidence>
<name>A0A271ITF7_9BACT</name>